<dbReference type="HOGENOM" id="CLU_813893_0_0_1"/>
<name>A0A0D1WU90_EXOME</name>
<dbReference type="GeneID" id="27321921"/>
<dbReference type="SUPFAM" id="SSF51110">
    <property type="entry name" value="alpha-D-mannose-specific plant lectins"/>
    <property type="match status" value="1"/>
</dbReference>
<dbReference type="OrthoDB" id="1884773at2759"/>
<feature type="domain" description="Bulb-type lectin" evidence="1">
    <location>
        <begin position="223"/>
        <end position="337"/>
    </location>
</feature>
<dbReference type="Pfam" id="PF13699">
    <property type="entry name" value="eCIS_core"/>
    <property type="match status" value="1"/>
</dbReference>
<evidence type="ECO:0000313" key="3">
    <source>
        <dbReference type="Proteomes" id="UP000054302"/>
    </source>
</evidence>
<dbReference type="InterPro" id="IPR036426">
    <property type="entry name" value="Bulb-type_lectin_dom_sf"/>
</dbReference>
<dbReference type="InterPro" id="IPR025295">
    <property type="entry name" value="eCIS_core_dom"/>
</dbReference>
<dbReference type="SMART" id="SM00108">
    <property type="entry name" value="B_lectin"/>
    <property type="match status" value="1"/>
</dbReference>
<accession>A0A0D1WU90</accession>
<dbReference type="Proteomes" id="UP000054302">
    <property type="component" value="Unassembled WGS sequence"/>
</dbReference>
<dbReference type="AlphaFoldDB" id="A0A0D1WU90"/>
<sequence>MGWWKKIQKLNPTDFDVFNKNSEVREQLANIDKNVLQGLWDFIKDPLEPVAEEYIRYIQNQVHGYKPLPRWLKLVLQEIDAYDVEITAIGYAENVDTLQDGFAVTIGNNIHFPGAINLGENGPGSEYDVKTMLHELEHVVQYKRHGGVTSFLLKYVIQAGVGSLESLQKIGKSWKDFVLKVHNNMDLEKDADSKANSLIDRVMSEGRQLSLGRTTLKKRNLGSRLILDNATMYEGDFMQSENGLYEFICQADGNVVMYGPGYIPFWSSSTDGIGSPPYRIVAQDDGNVVQYGRHNSEDLAIWRTGTRGLEGQVLILQDDRNLVIYASGNRPVWQSRTYLGA</sequence>
<reference evidence="2 3" key="1">
    <citation type="submission" date="2015-01" db="EMBL/GenBank/DDBJ databases">
        <title>The Genome Sequence of Exophiala mesophila CBS40295.</title>
        <authorList>
            <consortium name="The Broad Institute Genomics Platform"/>
            <person name="Cuomo C."/>
            <person name="de Hoog S."/>
            <person name="Gorbushina A."/>
            <person name="Stielow B."/>
            <person name="Teixiera M."/>
            <person name="Abouelleil A."/>
            <person name="Chapman S.B."/>
            <person name="Priest M."/>
            <person name="Young S.K."/>
            <person name="Wortman J."/>
            <person name="Nusbaum C."/>
            <person name="Birren B."/>
        </authorList>
    </citation>
    <scope>NUCLEOTIDE SEQUENCE [LARGE SCALE GENOMIC DNA]</scope>
    <source>
        <strain evidence="2 3">CBS 40295</strain>
    </source>
</reference>
<gene>
    <name evidence="2" type="ORF">PV10_04076</name>
</gene>
<organism evidence="2 3">
    <name type="scientific">Exophiala mesophila</name>
    <name type="common">Black yeast-like fungus</name>
    <dbReference type="NCBI Taxonomy" id="212818"/>
    <lineage>
        <taxon>Eukaryota</taxon>
        <taxon>Fungi</taxon>
        <taxon>Dikarya</taxon>
        <taxon>Ascomycota</taxon>
        <taxon>Pezizomycotina</taxon>
        <taxon>Eurotiomycetes</taxon>
        <taxon>Chaetothyriomycetidae</taxon>
        <taxon>Chaetothyriales</taxon>
        <taxon>Herpotrichiellaceae</taxon>
        <taxon>Exophiala</taxon>
    </lineage>
</organism>
<evidence type="ECO:0000313" key="2">
    <source>
        <dbReference type="EMBL" id="KIV92810.1"/>
    </source>
</evidence>
<keyword evidence="3" id="KW-1185">Reference proteome</keyword>
<dbReference type="RefSeq" id="XP_016224384.1">
    <property type="nucleotide sequence ID" value="XM_016368596.1"/>
</dbReference>
<proteinExistence type="predicted"/>
<dbReference type="Gene3D" id="2.90.10.10">
    <property type="entry name" value="Bulb-type lectin domain"/>
    <property type="match status" value="2"/>
</dbReference>
<evidence type="ECO:0000259" key="1">
    <source>
        <dbReference type="PROSITE" id="PS50927"/>
    </source>
</evidence>
<dbReference type="PROSITE" id="PS50927">
    <property type="entry name" value="BULB_LECTIN"/>
    <property type="match status" value="1"/>
</dbReference>
<dbReference type="EMBL" id="KN847522">
    <property type="protein sequence ID" value="KIV92810.1"/>
    <property type="molecule type" value="Genomic_DNA"/>
</dbReference>
<dbReference type="InterPro" id="IPR001480">
    <property type="entry name" value="Bulb-type_lectin_dom"/>
</dbReference>
<dbReference type="VEuPathDB" id="FungiDB:PV10_04076"/>
<protein>
    <recommendedName>
        <fullName evidence="1">Bulb-type lectin domain-containing protein</fullName>
    </recommendedName>
</protein>